<reference evidence="1 2" key="1">
    <citation type="submission" date="2017-08" db="EMBL/GenBank/DDBJ databases">
        <title>The whole genome shortgun sequences of strain Leeuwenhoekiella nanhaiensis G18 from the South China Sea.</title>
        <authorList>
            <person name="Liu Q."/>
        </authorList>
    </citation>
    <scope>NUCLEOTIDE SEQUENCE [LARGE SCALE GENOMIC DNA]</scope>
    <source>
        <strain evidence="1 2">G18</strain>
    </source>
</reference>
<sequence length="1733" mass="192940">MQALLTKITPDYRAFVDDQVLTAGQLNEFLDFFQDQDRLSRICLSGVGIVCGFEVSTAGTTLIVKPGCGITTDGDLIKLLQPVKETEAGEQLTGSDVYQKLAGQALHYTHYREFEDAYAKYPYFRTGAGETATQIPLLELRTEATKETGKDNVLTAEELKDKVVVLYLETYPQTPDICTETNCDNQGERQAVNLRVLLVNESDVPVLLKKDSIYGVHNNLVAYQSLPEIKVPRLLLKTGAKEIKEPPRLDTSALLDFINLRKDLLFDESLIQLPKEVNGLESLKTTKEIAETPIKFSPGFSIAEEIKPLKPVFPEIRDLSGLRINTNFKPVNTKTYSALASDYRVKCAGLAGELANGFLKVQENFRQLLDIESIKLNSLIQNLNTLSKQIPQEQVQYYYDYLADLTAVYNEVRDLILHIQHVCCPPIDAFPKHLLLGKPNASLRFAKNRHKFYNSPITANGDKAFQKARFLLQKAVVLSESFSLPVQPAIVITPSNNPAQQQEDARAIPFYYKPNEQLTALWDYFKTSIFREKFNLGYHKDFLDKAPTITNPLAYELTGFNFLRIEGIQGKPFSQALKSLENLKKEYNLAFDIKAININASLEDIELDAYSCNFDYLATSLKSWMAEQDCLNSEVTAFFSGFNIKDLGSHNYSFEQFGREDLLDKEVVIRPDLRDSSKMAADQKFIIDYYKIDVEALKKYPRAQLDQLQKLLEEIRQKLTTARDTQAVLASYQKQVTSLITKITGGQGEGEIKEFLAEDAVRMDFFTEKSTSSKTDSFRILGGITDSSATSTAKDSTVRMKSAFKTIAPLTQEVKVNKTVTASLYTKPEDLGSVVDFVSKDRVNASAVELIRDILRRQKELFPKETPTNPNDLKVGLEIPAGILSRLQLAASHIPPDLESVTKEGKENFVKAMADLCAFVKEARAIVNEIFNNPQVDYTHYGYETIYTFMLDRLQENCCAAEQLEVILEEIETKKAQILDELIFENFVRKHPGLEHKAGVPMGGTFVMLYAGITREQADSNIAPNTVVADFALPYMCCSDCAPIGFIIPEPVDSASLIVNPNRLCLDPASKDPVEVTLTVSPSDGEVSLINKTIKGISIQGTALRISPPEYNAYDTPLQFAVDGVLTTASLTVIKKPAFEIVTIPQQLSAAPGESIELKLDIENTNQFNTSVFEFNWKAGDQEFSGKNPTYRVTVPKEFDGSMFEVPVSLRLEGSICESVTQETNLLIEIKQAQQTFINIEPRLFCANDEFAYPITVIPEDAVVEIGGVGVEQNDKGWTFMPAKAGPGIHQILLKDGNSIGVTVQDVPKAFGLKPVFDSANKQLSISVDDPNAKAPFEWFINGKPHKTTEDGQLIIKQSQTALTARVFVDAVIEPCGSIRSEIISIEIPALETDEVETVVIAMEETQYCNTDQSTYSITFVSGDPKTKITGEGVVFENEKWGFIPLGLAPNIYEIKPEGGQSITIRVGAPSGRDVILTPKEENGNRIYTSNITDTNASYTWLLDGKALDDFKDNKISFALDKALSAELVLQVSIPPCDNLRSKPTRVEIKVQEPGDPPADDTTCSSKTTEYLKAQLPALNSLLKGSQNMDLVGAGTLVKELYRDVLADPAILTSGLSSELGQRIQQTLDRIHEACLAAKSTEKPLFVRLYIFAQDLFYGVMRCKKSTFWSTTVVAPILSATEKHFNRKENGAFGNQDGVSFPDNLEAKYLELQKHFNTPRYETHFNLLIENLK</sequence>
<dbReference type="EMBL" id="NQXA01000002">
    <property type="protein sequence ID" value="PHQ30290.1"/>
    <property type="molecule type" value="Genomic_DNA"/>
</dbReference>
<proteinExistence type="predicted"/>
<accession>A0A2G1VUK8</accession>
<protein>
    <submittedName>
        <fullName evidence="1">Uncharacterized protein</fullName>
    </submittedName>
</protein>
<comment type="caution">
    <text evidence="1">The sequence shown here is derived from an EMBL/GenBank/DDBJ whole genome shotgun (WGS) entry which is preliminary data.</text>
</comment>
<name>A0A2G1VUK8_9FLAO</name>
<evidence type="ECO:0000313" key="1">
    <source>
        <dbReference type="EMBL" id="PHQ30290.1"/>
    </source>
</evidence>
<keyword evidence="2" id="KW-1185">Reference proteome</keyword>
<organism evidence="1 2">
    <name type="scientific">Leeuwenhoekiella nanhaiensis</name>
    <dbReference type="NCBI Taxonomy" id="1655491"/>
    <lineage>
        <taxon>Bacteria</taxon>
        <taxon>Pseudomonadati</taxon>
        <taxon>Bacteroidota</taxon>
        <taxon>Flavobacteriia</taxon>
        <taxon>Flavobacteriales</taxon>
        <taxon>Flavobacteriaceae</taxon>
        <taxon>Leeuwenhoekiella</taxon>
    </lineage>
</organism>
<dbReference type="Proteomes" id="UP000229433">
    <property type="component" value="Unassembled WGS sequence"/>
</dbReference>
<dbReference type="OrthoDB" id="596204at2"/>
<dbReference type="RefSeq" id="WP_099645124.1">
    <property type="nucleotide sequence ID" value="NZ_KZ319288.1"/>
</dbReference>
<gene>
    <name evidence="1" type="ORF">CJ305_04825</name>
</gene>
<evidence type="ECO:0000313" key="2">
    <source>
        <dbReference type="Proteomes" id="UP000229433"/>
    </source>
</evidence>